<organism evidence="1 2">
    <name type="scientific">Saccharibacillus sacchari</name>
    <dbReference type="NCBI Taxonomy" id="456493"/>
    <lineage>
        <taxon>Bacteria</taxon>
        <taxon>Bacillati</taxon>
        <taxon>Bacillota</taxon>
        <taxon>Bacilli</taxon>
        <taxon>Bacillales</taxon>
        <taxon>Paenibacillaceae</taxon>
        <taxon>Saccharibacillus</taxon>
    </lineage>
</organism>
<dbReference type="Proteomes" id="UP001380953">
    <property type="component" value="Unassembled WGS sequence"/>
</dbReference>
<name>A0ACC6PHF6_9BACL</name>
<dbReference type="EMBL" id="JBBKAR010000053">
    <property type="protein sequence ID" value="MEJ8306353.1"/>
    <property type="molecule type" value="Genomic_DNA"/>
</dbReference>
<evidence type="ECO:0000313" key="2">
    <source>
        <dbReference type="Proteomes" id="UP001380953"/>
    </source>
</evidence>
<protein>
    <submittedName>
        <fullName evidence="1">Glycoside hydrolase family 32 protein</fullName>
    </submittedName>
</protein>
<proteinExistence type="predicted"/>
<reference evidence="1" key="1">
    <citation type="submission" date="2024-03" db="EMBL/GenBank/DDBJ databases">
        <title>Whole genome sequecning of epiphytes from Marcgravia umbellata leaves.</title>
        <authorList>
            <person name="Kumar G."/>
            <person name="Savka M.A."/>
        </authorList>
    </citation>
    <scope>NUCLEOTIDE SEQUENCE</scope>
    <source>
        <strain evidence="1">RIT_BL5</strain>
    </source>
</reference>
<keyword evidence="2" id="KW-1185">Reference proteome</keyword>
<gene>
    <name evidence="1" type="ORF">WKI47_20810</name>
</gene>
<sequence>MTIQKMTIQTAKPDYRGAYHFSPQQNWMNDPNGMVFFDGEYHLFFQHHPFGDTWGPMHWGHAVSRNLIDWEELPIALEPDGQGTIFSGSAVVDWHNTTGFFPDGPGLVAIFTHHLEAPGIPVTQTQSLAYSADRGRTWTKYAGNPVLAREGWPDFRDPKVFWHETSGRWIMVLACGQTVSFYHSLDLKSWRHGSDFGEGIGSHEGVWECPDLFEMATDGNPGRTRWVLLVSIGDGGKDPEGSRTQYFVGGFDGETFVPDEASNEVRWLDHGRDNYAGVSWSDIPAEDGRRLYIGWMNNWRYAILTPTDGWRGAMTLPRELTLETVRGVDTLKQRPAREIQAARVPVLELENATLGEVREALKPLRLESFELEAQAAGGQSFGFRLREGERCGTSVGFDADSGELYLDRSESGDSGFHDHFAGRHAVEIEAETVASGTADPADGAGGYGDATTGLAKTSGRSAGAEKTATVREKIGVDDRREEGEAGQALLDTRLRIFVDRSSVEVFENGGLAITDLIFPDSEADRLSVFAADESLTFASVRIWRIEPCGAVGSAESGGIAAASAKPKSSEEA</sequence>
<comment type="caution">
    <text evidence="1">The sequence shown here is derived from an EMBL/GenBank/DDBJ whole genome shotgun (WGS) entry which is preliminary data.</text>
</comment>
<accession>A0ACC6PHF6</accession>
<keyword evidence="1" id="KW-0378">Hydrolase</keyword>
<evidence type="ECO:0000313" key="1">
    <source>
        <dbReference type="EMBL" id="MEJ8306353.1"/>
    </source>
</evidence>